<dbReference type="Proteomes" id="UP000092460">
    <property type="component" value="Unassembled WGS sequence"/>
</dbReference>
<protein>
    <submittedName>
        <fullName evidence="1">Uncharacterized protein</fullName>
    </submittedName>
</protein>
<keyword evidence="2" id="KW-1185">Reference proteome</keyword>
<dbReference type="AlphaFoldDB" id="A0A1B0AX90"/>
<dbReference type="VEuPathDB" id="VectorBase:GPPI011808"/>
<proteinExistence type="predicted"/>
<dbReference type="EMBL" id="JXJN01005138">
    <property type="status" value="NOT_ANNOTATED_CDS"/>
    <property type="molecule type" value="Genomic_DNA"/>
</dbReference>
<organism evidence="1 2">
    <name type="scientific">Glossina palpalis gambiensis</name>
    <dbReference type="NCBI Taxonomy" id="67801"/>
    <lineage>
        <taxon>Eukaryota</taxon>
        <taxon>Metazoa</taxon>
        <taxon>Ecdysozoa</taxon>
        <taxon>Arthropoda</taxon>
        <taxon>Hexapoda</taxon>
        <taxon>Insecta</taxon>
        <taxon>Pterygota</taxon>
        <taxon>Neoptera</taxon>
        <taxon>Endopterygota</taxon>
        <taxon>Diptera</taxon>
        <taxon>Brachycera</taxon>
        <taxon>Muscomorpha</taxon>
        <taxon>Hippoboscoidea</taxon>
        <taxon>Glossinidae</taxon>
        <taxon>Glossina</taxon>
    </lineage>
</organism>
<name>A0A1B0AX90_9MUSC</name>
<dbReference type="EnsemblMetazoa" id="GPPI011808-RA">
    <property type="protein sequence ID" value="GPPI011808-PA"/>
    <property type="gene ID" value="GPPI011808"/>
</dbReference>
<evidence type="ECO:0000313" key="2">
    <source>
        <dbReference type="Proteomes" id="UP000092460"/>
    </source>
</evidence>
<reference evidence="2" key="1">
    <citation type="submission" date="2015-01" db="EMBL/GenBank/DDBJ databases">
        <authorList>
            <person name="Aksoy S."/>
            <person name="Warren W."/>
            <person name="Wilson R.K."/>
        </authorList>
    </citation>
    <scope>NUCLEOTIDE SEQUENCE [LARGE SCALE GENOMIC DNA]</scope>
    <source>
        <strain evidence="2">IAEA</strain>
    </source>
</reference>
<evidence type="ECO:0000313" key="1">
    <source>
        <dbReference type="EnsemblMetazoa" id="GPPI011808-PA"/>
    </source>
</evidence>
<accession>A0A1B0AX90</accession>
<reference evidence="1" key="2">
    <citation type="submission" date="2020-05" db="UniProtKB">
        <authorList>
            <consortium name="EnsemblMetazoa"/>
        </authorList>
    </citation>
    <scope>IDENTIFICATION</scope>
    <source>
        <strain evidence="1">IAEA</strain>
    </source>
</reference>
<sequence>MKYKISAYIRLGKSAKKDQLEKGSIAKCREYREIYFSSDNVHLLLNTTTNTTTTTITTTRVVAQQQSGTKSTRMISYLWPYIPFIKLPLHKLRYAFPMNLDDVKNIVAIQIKHSFDL</sequence>
<dbReference type="EMBL" id="JXJN01005137">
    <property type="status" value="NOT_ANNOTATED_CDS"/>
    <property type="molecule type" value="Genomic_DNA"/>
</dbReference>